<evidence type="ECO:0000256" key="3">
    <source>
        <dbReference type="ARBA" id="ARBA00023125"/>
    </source>
</evidence>
<evidence type="ECO:0000313" key="8">
    <source>
        <dbReference type="EnsemblMetazoa" id="CPIJ001005-PA"/>
    </source>
</evidence>
<dbReference type="eggNOG" id="KOG0489">
    <property type="taxonomic scope" value="Eukaryota"/>
</dbReference>
<accession>B0W1U1</accession>
<evidence type="ECO:0000313" key="7">
    <source>
        <dbReference type="EMBL" id="EDS27377.1"/>
    </source>
</evidence>
<dbReference type="FunCoup" id="B0W1U1">
    <property type="interactions" value="25"/>
</dbReference>
<dbReference type="STRING" id="7176.B0W1U1"/>
<keyword evidence="4" id="KW-0371">Homeobox</keyword>
<proteinExistence type="predicted"/>
<organism>
    <name type="scientific">Culex quinquefasciatus</name>
    <name type="common">Southern house mosquito</name>
    <name type="synonym">Culex pungens</name>
    <dbReference type="NCBI Taxonomy" id="7176"/>
    <lineage>
        <taxon>Eukaryota</taxon>
        <taxon>Metazoa</taxon>
        <taxon>Ecdysozoa</taxon>
        <taxon>Arthropoda</taxon>
        <taxon>Hexapoda</taxon>
        <taxon>Insecta</taxon>
        <taxon>Pterygota</taxon>
        <taxon>Neoptera</taxon>
        <taxon>Endopterygota</taxon>
        <taxon>Diptera</taxon>
        <taxon>Nematocera</taxon>
        <taxon>Culicoidea</taxon>
        <taxon>Culicidae</taxon>
        <taxon>Culicinae</taxon>
        <taxon>Culicini</taxon>
        <taxon>Culex</taxon>
        <taxon>Culex</taxon>
    </lineage>
</organism>
<dbReference type="VEuPathDB" id="VectorBase:CPIJ001005"/>
<keyword evidence="5" id="KW-0539">Nucleus</keyword>
<keyword evidence="9" id="KW-1185">Reference proteome</keyword>
<dbReference type="OrthoDB" id="6159439at2759"/>
<dbReference type="PROSITE" id="PS00032">
    <property type="entry name" value="ANTENNAPEDIA"/>
    <property type="match status" value="1"/>
</dbReference>
<evidence type="ECO:0000256" key="4">
    <source>
        <dbReference type="ARBA" id="ARBA00023155"/>
    </source>
</evidence>
<dbReference type="VEuPathDB" id="VectorBase:CQUJHB011260"/>
<comment type="subcellular location">
    <subcellularLocation>
        <location evidence="1">Nucleus</location>
    </subcellularLocation>
</comment>
<dbReference type="InterPro" id="IPR001827">
    <property type="entry name" value="Homeobox_Antennapedia_CS"/>
</dbReference>
<dbReference type="PANTHER" id="PTHR45771">
    <property type="entry name" value="HOMEOTIC PROTEIN DEFORMED"/>
    <property type="match status" value="1"/>
</dbReference>
<dbReference type="Proteomes" id="UP000002320">
    <property type="component" value="Unassembled WGS sequence"/>
</dbReference>
<dbReference type="EMBL" id="DS231824">
    <property type="protein sequence ID" value="EDS27377.1"/>
    <property type="molecule type" value="Genomic_DNA"/>
</dbReference>
<dbReference type="InterPro" id="IPR050609">
    <property type="entry name" value="Antp_homeobox_Deformed_sf"/>
</dbReference>
<keyword evidence="3" id="KW-0238">DNA-binding</keyword>
<feature type="region of interest" description="Disordered" evidence="6">
    <location>
        <begin position="84"/>
        <end position="114"/>
    </location>
</feature>
<dbReference type="GO" id="GO:0005654">
    <property type="term" value="C:nucleoplasm"/>
    <property type="evidence" value="ECO:0007669"/>
    <property type="project" value="TreeGrafter"/>
</dbReference>
<dbReference type="GO" id="GO:0045944">
    <property type="term" value="P:positive regulation of transcription by RNA polymerase II"/>
    <property type="evidence" value="ECO:0007669"/>
    <property type="project" value="TreeGrafter"/>
</dbReference>
<evidence type="ECO:0000256" key="1">
    <source>
        <dbReference type="ARBA" id="ARBA00004123"/>
    </source>
</evidence>
<dbReference type="AlphaFoldDB" id="B0W1U1"/>
<dbReference type="GO" id="GO:0000978">
    <property type="term" value="F:RNA polymerase II cis-regulatory region sequence-specific DNA binding"/>
    <property type="evidence" value="ECO:0007669"/>
    <property type="project" value="TreeGrafter"/>
</dbReference>
<protein>
    <submittedName>
        <fullName evidence="7">Homeotic deformed protein</fullName>
    </submittedName>
</protein>
<evidence type="ECO:0000256" key="5">
    <source>
        <dbReference type="ARBA" id="ARBA00023242"/>
    </source>
</evidence>
<reference evidence="8" key="2">
    <citation type="submission" date="2021-02" db="UniProtKB">
        <authorList>
            <consortium name="EnsemblMetazoa"/>
        </authorList>
    </citation>
    <scope>IDENTIFICATION</scope>
    <source>
        <strain evidence="8">JHB</strain>
    </source>
</reference>
<dbReference type="GO" id="GO:0000981">
    <property type="term" value="F:DNA-binding transcription factor activity, RNA polymerase II-specific"/>
    <property type="evidence" value="ECO:0007669"/>
    <property type="project" value="TreeGrafter"/>
</dbReference>
<dbReference type="KEGG" id="cqu:CpipJ_CPIJ001005"/>
<dbReference type="InParanoid" id="B0W1U1"/>
<keyword evidence="2" id="KW-0217">Developmental protein</keyword>
<dbReference type="PANTHER" id="PTHR45771:SF14">
    <property type="entry name" value="HOMEOTIC PROTEIN DEFORMED"/>
    <property type="match status" value="1"/>
</dbReference>
<name>B0W1U1_CULQU</name>
<evidence type="ECO:0000256" key="2">
    <source>
        <dbReference type="ARBA" id="ARBA00022473"/>
    </source>
</evidence>
<dbReference type="HOGENOM" id="CLU_1016536_0_0_1"/>
<feature type="compositionally biased region" description="Low complexity" evidence="6">
    <location>
        <begin position="90"/>
        <end position="114"/>
    </location>
</feature>
<sequence length="274" mass="30354">MSSFLMGYPHHLQSMGINIEPKFPPSDEYGFHSTGYNNVDGISQTGNEYLHQTQHDVLHHNNSYQYGMSGHYYHHHNGYVSPAQMHLPGPISAPAAVQPSQSSNSTPNQNNGYVTDSTTYYSGYYSGSGHHMDVPLHCPGSEVSNTALGLQELDKSIESSTPPVDGMKLDRRIEEAAPAGQQLQELGMRLRCEDVGSDQDEYLDEERLMLDRSPEETESNDGDLDDLDSDTDLVDEMMTATSDGERIIYPWMKKIHVAGVVSRLTTKKGGDDVL</sequence>
<gene>
    <name evidence="8" type="primary">6032006</name>
    <name evidence="7" type="ORF">CpipJ_CPIJ001005</name>
</gene>
<evidence type="ECO:0000313" key="9">
    <source>
        <dbReference type="Proteomes" id="UP000002320"/>
    </source>
</evidence>
<dbReference type="OMA" id="VAGACKY"/>
<dbReference type="EnsemblMetazoa" id="CPIJ001005-RA">
    <property type="protein sequence ID" value="CPIJ001005-PA"/>
    <property type="gene ID" value="CPIJ001005"/>
</dbReference>
<dbReference type="GO" id="GO:0009952">
    <property type="term" value="P:anterior/posterior pattern specification"/>
    <property type="evidence" value="ECO:0007669"/>
    <property type="project" value="TreeGrafter"/>
</dbReference>
<evidence type="ECO:0000256" key="6">
    <source>
        <dbReference type="SAM" id="MobiDB-lite"/>
    </source>
</evidence>
<reference evidence="7" key="1">
    <citation type="submission" date="2007-03" db="EMBL/GenBank/DDBJ databases">
        <title>Annotation of Culex pipiens quinquefasciatus.</title>
        <authorList>
            <consortium name="The Broad Institute Genome Sequencing Platform"/>
            <person name="Atkinson P.W."/>
            <person name="Hemingway J."/>
            <person name="Christensen B.M."/>
            <person name="Higgs S."/>
            <person name="Kodira C."/>
            <person name="Hannick L."/>
            <person name="Megy K."/>
            <person name="O'Leary S."/>
            <person name="Pearson M."/>
            <person name="Haas B.J."/>
            <person name="Mauceli E."/>
            <person name="Wortman J.R."/>
            <person name="Lee N.H."/>
            <person name="Guigo R."/>
            <person name="Stanke M."/>
            <person name="Alvarado L."/>
            <person name="Amedeo P."/>
            <person name="Antoine C.H."/>
            <person name="Arensburger P."/>
            <person name="Bidwell S.L."/>
            <person name="Crawford M."/>
            <person name="Camaro F."/>
            <person name="Devon K."/>
            <person name="Engels R."/>
            <person name="Hammond M."/>
            <person name="Howarth C."/>
            <person name="Koehrsen M."/>
            <person name="Lawson D."/>
            <person name="Montgomery P."/>
            <person name="Nene V."/>
            <person name="Nusbaum C."/>
            <person name="Puiu D."/>
            <person name="Romero-Severson J."/>
            <person name="Severson D.W."/>
            <person name="Shumway M."/>
            <person name="Sisk P."/>
            <person name="Stolte C."/>
            <person name="Zeng Q."/>
            <person name="Eisenstadt E."/>
            <person name="Fraser-Liggett C."/>
            <person name="Strausberg R."/>
            <person name="Galagan J."/>
            <person name="Birren B."/>
            <person name="Collins F.H."/>
        </authorList>
    </citation>
    <scope>NUCLEOTIDE SEQUENCE [LARGE SCALE GENOMIC DNA]</scope>
    <source>
        <strain evidence="7">JHB</strain>
    </source>
</reference>